<dbReference type="AlphaFoldDB" id="A0A1G8IH37"/>
<organism evidence="2 3">
    <name type="scientific">Rhodococcus triatomae</name>
    <dbReference type="NCBI Taxonomy" id="300028"/>
    <lineage>
        <taxon>Bacteria</taxon>
        <taxon>Bacillati</taxon>
        <taxon>Actinomycetota</taxon>
        <taxon>Actinomycetes</taxon>
        <taxon>Mycobacteriales</taxon>
        <taxon>Nocardiaceae</taxon>
        <taxon>Rhodococcus</taxon>
    </lineage>
</organism>
<name>A0A1G8IH37_9NOCA</name>
<keyword evidence="3" id="KW-1185">Reference proteome</keyword>
<dbReference type="SUPFAM" id="SSF109604">
    <property type="entry name" value="HD-domain/PDEase-like"/>
    <property type="match status" value="1"/>
</dbReference>
<dbReference type="OrthoDB" id="8478129at2"/>
<evidence type="ECO:0000313" key="3">
    <source>
        <dbReference type="Proteomes" id="UP000183263"/>
    </source>
</evidence>
<reference evidence="2 3" key="1">
    <citation type="submission" date="2016-10" db="EMBL/GenBank/DDBJ databases">
        <authorList>
            <person name="de Groot N.N."/>
        </authorList>
    </citation>
    <scope>NUCLEOTIDE SEQUENCE [LARGE SCALE GENOMIC DNA]</scope>
    <source>
        <strain evidence="2 3">DSM 44892</strain>
    </source>
</reference>
<dbReference type="InterPro" id="IPR003607">
    <property type="entry name" value="HD/PDEase_dom"/>
</dbReference>
<evidence type="ECO:0000259" key="1">
    <source>
        <dbReference type="SMART" id="SM00471"/>
    </source>
</evidence>
<dbReference type="PANTHER" id="PTHR35569">
    <property type="entry name" value="CYANAMIDE HYDRATASE DDI2-RELATED"/>
    <property type="match status" value="1"/>
</dbReference>
<sequence>MNDGALTRTGQARLALRALQVNGAAFPGLLRGVRSAAAAAAPTAPDSRLCRDAYDEAISVLSSAVFRHSLRSWEFAVALAEVDGLTPDPEALYVACLLHDTSAGADEAGACFACTGADDARSFVLAHDETAVSRADTVRTACARHMDARSPIDAGPEARLVHDATHLDVAGSRVHDVPASVVAGVLHRHPRTGFSVEFAAVMRTEARLRPLSRAATLWRVGMRLPMALNPLDRRAGTPPGAQG</sequence>
<proteinExistence type="predicted"/>
<accession>A0A1G8IH37</accession>
<evidence type="ECO:0000313" key="2">
    <source>
        <dbReference type="EMBL" id="SDI18071.1"/>
    </source>
</evidence>
<dbReference type="PANTHER" id="PTHR35569:SF1">
    <property type="entry name" value="CYANAMIDE HYDRATASE DDI2-RELATED"/>
    <property type="match status" value="1"/>
</dbReference>
<dbReference type="CDD" id="cd00077">
    <property type="entry name" value="HDc"/>
    <property type="match status" value="1"/>
</dbReference>
<dbReference type="InterPro" id="IPR006674">
    <property type="entry name" value="HD_domain"/>
</dbReference>
<gene>
    <name evidence="2" type="ORF">SAMN05444695_105275</name>
</gene>
<dbReference type="Pfam" id="PF01966">
    <property type="entry name" value="HD"/>
    <property type="match status" value="1"/>
</dbReference>
<dbReference type="Gene3D" id="1.10.3210.10">
    <property type="entry name" value="Hypothetical protein af1432"/>
    <property type="match status" value="1"/>
</dbReference>
<feature type="domain" description="HD/PDEase" evidence="1">
    <location>
        <begin position="61"/>
        <end position="179"/>
    </location>
</feature>
<dbReference type="EMBL" id="FNDN01000005">
    <property type="protein sequence ID" value="SDI18071.1"/>
    <property type="molecule type" value="Genomic_DNA"/>
</dbReference>
<protein>
    <submittedName>
        <fullName evidence="2">HD domain-containing protein</fullName>
    </submittedName>
</protein>
<dbReference type="RefSeq" id="WP_072737328.1">
    <property type="nucleotide sequence ID" value="NZ_CP048813.1"/>
</dbReference>
<dbReference type="Proteomes" id="UP000183263">
    <property type="component" value="Unassembled WGS sequence"/>
</dbReference>
<dbReference type="SMART" id="SM00471">
    <property type="entry name" value="HDc"/>
    <property type="match status" value="1"/>
</dbReference>